<name>A0A2H9N1I7_9BACT</name>
<dbReference type="AlphaFoldDB" id="A0A2H9N1I7"/>
<comment type="caution">
    <text evidence="1">The sequence shown here is derived from an EMBL/GenBank/DDBJ whole genome shotgun (WGS) entry which is preliminary data.</text>
</comment>
<protein>
    <recommendedName>
        <fullName evidence="3">Nucleotidyl transferase AbiEii/AbiGii toxin family protein</fullName>
    </recommendedName>
</protein>
<evidence type="ECO:0000313" key="2">
    <source>
        <dbReference type="Proteomes" id="UP000236840"/>
    </source>
</evidence>
<dbReference type="EMBL" id="PFHJ01000015">
    <property type="protein sequence ID" value="PIW91480.1"/>
    <property type="molecule type" value="Genomic_DNA"/>
</dbReference>
<dbReference type="Pfam" id="PF08843">
    <property type="entry name" value="AbiEii"/>
    <property type="match status" value="1"/>
</dbReference>
<gene>
    <name evidence="1" type="ORF">COZ90_00580</name>
</gene>
<dbReference type="InterPro" id="IPR014942">
    <property type="entry name" value="AbiEii"/>
</dbReference>
<evidence type="ECO:0000313" key="1">
    <source>
        <dbReference type="EMBL" id="PIW91480.1"/>
    </source>
</evidence>
<evidence type="ECO:0008006" key="3">
    <source>
        <dbReference type="Google" id="ProtNLM"/>
    </source>
</evidence>
<dbReference type="Proteomes" id="UP000236840">
    <property type="component" value="Unassembled WGS sequence"/>
</dbReference>
<organism evidence="1 2">
    <name type="scientific">Candidatus Nealsonbacteria bacterium CG_4_8_14_3_um_filter_37_36</name>
    <dbReference type="NCBI Taxonomy" id="1974688"/>
    <lineage>
        <taxon>Bacteria</taxon>
        <taxon>Candidatus Nealsoniibacteriota</taxon>
    </lineage>
</organism>
<accession>A0A2H9N1I7</accession>
<proteinExistence type="predicted"/>
<reference evidence="2" key="1">
    <citation type="submission" date="2017-09" db="EMBL/GenBank/DDBJ databases">
        <title>Depth-based differentiation of microbial function through sediment-hosted aquifers and enrichment of novel symbionts in the deep terrestrial subsurface.</title>
        <authorList>
            <person name="Probst A.J."/>
            <person name="Ladd B."/>
            <person name="Jarett J.K."/>
            <person name="Geller-Mcgrath D.E."/>
            <person name="Sieber C.M.K."/>
            <person name="Emerson J.B."/>
            <person name="Anantharaman K."/>
            <person name="Thomas B.C."/>
            <person name="Malmstrom R."/>
            <person name="Stieglmeier M."/>
            <person name="Klingl A."/>
            <person name="Woyke T."/>
            <person name="Ryan C.M."/>
            <person name="Banfield J.F."/>
        </authorList>
    </citation>
    <scope>NUCLEOTIDE SEQUENCE [LARGE SCALE GENOMIC DNA]</scope>
</reference>
<sequence length="211" mass="25120">MYLSVLSLKQASLLKKLGFLKKYGFYLAGGTALALQINHRTSVDFDFYTFKKFDNRKLLRDLESHFQDIKLIQIPEQTLIVKIEGKEVSFFYYPYPLIYSPIKEKEFPFIATKEDIAAMKVMAIIQRGTKRDFIDIYFLIKEFGLKRIFEIAEKKYPSFDPYLALRALTYFADAEREKIKRKVTYIKPVNWSEIKKFLIKFVTDFKKFYLK</sequence>